<reference evidence="8 9" key="1">
    <citation type="journal article" date="2016" name="Sci. Rep.">
        <title>Draft genome sequencing and secretome analysis of fungal phytopathogen Ascochyta rabiei provides insight into the necrotrophic effector repertoire.</title>
        <authorList>
            <person name="Verma S."/>
            <person name="Gazara R.K."/>
            <person name="Nizam S."/>
            <person name="Parween S."/>
            <person name="Chattopadhyay D."/>
            <person name="Verma P.K."/>
        </authorList>
    </citation>
    <scope>NUCLEOTIDE SEQUENCE [LARGE SCALE GENOMIC DNA]</scope>
    <source>
        <strain evidence="8 9">ArDII</strain>
    </source>
</reference>
<keyword evidence="6" id="KW-0408">Iron</keyword>
<keyword evidence="2 8" id="KW-0575">Peroxidase</keyword>
<evidence type="ECO:0000256" key="2">
    <source>
        <dbReference type="ARBA" id="ARBA00022559"/>
    </source>
</evidence>
<dbReference type="SUPFAM" id="SSF47571">
    <property type="entry name" value="Cloroperoxidase"/>
    <property type="match status" value="1"/>
</dbReference>
<dbReference type="Gene3D" id="1.10.489.10">
    <property type="entry name" value="Chloroperoxidase-like"/>
    <property type="match status" value="1"/>
</dbReference>
<dbReference type="OrthoDB" id="407298at2759"/>
<dbReference type="InterPro" id="IPR036851">
    <property type="entry name" value="Chloroperoxidase-like_sf"/>
</dbReference>
<comment type="caution">
    <text evidence="8">The sequence shown here is derived from an EMBL/GenBank/DDBJ whole genome shotgun (WGS) entry which is preliminary data.</text>
</comment>
<dbReference type="EMBL" id="JYNV01000287">
    <property type="protein sequence ID" value="KZM20048.1"/>
    <property type="molecule type" value="Genomic_DNA"/>
</dbReference>
<dbReference type="PROSITE" id="PS51405">
    <property type="entry name" value="HEME_HALOPEROXIDASE"/>
    <property type="match status" value="1"/>
</dbReference>
<proteinExistence type="inferred from homology"/>
<keyword evidence="9" id="KW-1185">Reference proteome</keyword>
<name>A0A162YHN8_DIDRA</name>
<keyword evidence="5" id="KW-0560">Oxidoreductase</keyword>
<dbReference type="PANTHER" id="PTHR33577:SF18">
    <property type="entry name" value="HEME HALOPEROXIDASE FAMILY PROFILE DOMAIN-CONTAINING PROTEIN"/>
    <property type="match status" value="1"/>
</dbReference>
<dbReference type="GO" id="GO:0004601">
    <property type="term" value="F:peroxidase activity"/>
    <property type="evidence" value="ECO:0007669"/>
    <property type="project" value="UniProtKB-KW"/>
</dbReference>
<evidence type="ECO:0000313" key="8">
    <source>
        <dbReference type="EMBL" id="KZM20048.1"/>
    </source>
</evidence>
<dbReference type="Proteomes" id="UP000076837">
    <property type="component" value="Unassembled WGS sequence"/>
</dbReference>
<dbReference type="PANTHER" id="PTHR33577">
    <property type="entry name" value="STERIGMATOCYSTIN BIOSYNTHESIS PEROXIDASE STCC-RELATED"/>
    <property type="match status" value="1"/>
</dbReference>
<protein>
    <submittedName>
        <fullName evidence="8">Peroxidase</fullName>
    </submittedName>
</protein>
<gene>
    <name evidence="8" type="ORF">ST47_g8814</name>
</gene>
<evidence type="ECO:0000256" key="6">
    <source>
        <dbReference type="ARBA" id="ARBA00023004"/>
    </source>
</evidence>
<accession>A0A162YHN8</accession>
<keyword evidence="3" id="KW-0349">Heme</keyword>
<dbReference type="InterPro" id="IPR000028">
    <property type="entry name" value="Chloroperoxidase"/>
</dbReference>
<sequence length="275" mass="30513">MSLTQKTTKLLVDLSVMTWDFGLFLANLLLPAHPPNKVIAAGIPGHAGKWPEYTPPREGDSRSACPMLNAMANHGILPHNGKNITFRDLNTTVRQTFNFAPSFCFFVPNFAANFLGRSYWTDAFDLAELSKHNAIEHDASLTRRDVALVPGQGKPDSQLVEELLSAATGKGEDGAVLLTKKDLSRQLAKRRSEARVENSKYSESLFHNMFGSANSSTMLTIFGGRIDDLRPMLTEERFSDDWEPRVRSRYGLTMAAFNGTVLPVELGVLKKVKEQ</sequence>
<comment type="cofactor">
    <cofactor evidence="1">
        <name>heme b</name>
        <dbReference type="ChEBI" id="CHEBI:60344"/>
    </cofactor>
</comment>
<dbReference type="STRING" id="5454.A0A162YHN8"/>
<evidence type="ECO:0000313" key="9">
    <source>
        <dbReference type="Proteomes" id="UP000076837"/>
    </source>
</evidence>
<evidence type="ECO:0000256" key="7">
    <source>
        <dbReference type="ARBA" id="ARBA00025795"/>
    </source>
</evidence>
<dbReference type="AlphaFoldDB" id="A0A162YHN8"/>
<evidence type="ECO:0000256" key="5">
    <source>
        <dbReference type="ARBA" id="ARBA00023002"/>
    </source>
</evidence>
<comment type="similarity">
    <text evidence="7">Belongs to the chloroperoxidase family.</text>
</comment>
<keyword evidence="4" id="KW-0479">Metal-binding</keyword>
<organism evidence="8 9">
    <name type="scientific">Didymella rabiei</name>
    <name type="common">Chickpea ascochyta blight fungus</name>
    <name type="synonym">Mycosphaerella rabiei</name>
    <dbReference type="NCBI Taxonomy" id="5454"/>
    <lineage>
        <taxon>Eukaryota</taxon>
        <taxon>Fungi</taxon>
        <taxon>Dikarya</taxon>
        <taxon>Ascomycota</taxon>
        <taxon>Pezizomycotina</taxon>
        <taxon>Dothideomycetes</taxon>
        <taxon>Pleosporomycetidae</taxon>
        <taxon>Pleosporales</taxon>
        <taxon>Pleosporineae</taxon>
        <taxon>Didymellaceae</taxon>
        <taxon>Ascochyta</taxon>
    </lineage>
</organism>
<dbReference type="GO" id="GO:0046872">
    <property type="term" value="F:metal ion binding"/>
    <property type="evidence" value="ECO:0007669"/>
    <property type="project" value="UniProtKB-KW"/>
</dbReference>
<evidence type="ECO:0000256" key="4">
    <source>
        <dbReference type="ARBA" id="ARBA00022723"/>
    </source>
</evidence>
<dbReference type="Pfam" id="PF01328">
    <property type="entry name" value="Peroxidase_2"/>
    <property type="match status" value="1"/>
</dbReference>
<evidence type="ECO:0000256" key="1">
    <source>
        <dbReference type="ARBA" id="ARBA00001970"/>
    </source>
</evidence>
<evidence type="ECO:0000256" key="3">
    <source>
        <dbReference type="ARBA" id="ARBA00022617"/>
    </source>
</evidence>